<evidence type="ECO:0000313" key="1">
    <source>
        <dbReference type="EMBL" id="KIM70809.1"/>
    </source>
</evidence>
<keyword evidence="2" id="KW-1185">Reference proteome</keyword>
<accession>A0A0C3ERR3</accession>
<protein>
    <submittedName>
        <fullName evidence="1">Uncharacterized protein</fullName>
    </submittedName>
</protein>
<dbReference type="HOGENOM" id="CLU_1116307_0_0_1"/>
<dbReference type="InParanoid" id="A0A0C3ERR3"/>
<gene>
    <name evidence="1" type="ORF">SCLCIDRAFT_1206961</name>
</gene>
<dbReference type="AlphaFoldDB" id="A0A0C3ERR3"/>
<reference evidence="2" key="2">
    <citation type="submission" date="2015-01" db="EMBL/GenBank/DDBJ databases">
        <title>Evolutionary Origins and Diversification of the Mycorrhizal Mutualists.</title>
        <authorList>
            <consortium name="DOE Joint Genome Institute"/>
            <consortium name="Mycorrhizal Genomics Consortium"/>
            <person name="Kohler A."/>
            <person name="Kuo A."/>
            <person name="Nagy L.G."/>
            <person name="Floudas D."/>
            <person name="Copeland A."/>
            <person name="Barry K.W."/>
            <person name="Cichocki N."/>
            <person name="Veneault-Fourrey C."/>
            <person name="LaButti K."/>
            <person name="Lindquist E.A."/>
            <person name="Lipzen A."/>
            <person name="Lundell T."/>
            <person name="Morin E."/>
            <person name="Murat C."/>
            <person name="Riley R."/>
            <person name="Ohm R."/>
            <person name="Sun H."/>
            <person name="Tunlid A."/>
            <person name="Henrissat B."/>
            <person name="Grigoriev I.V."/>
            <person name="Hibbett D.S."/>
            <person name="Martin F."/>
        </authorList>
    </citation>
    <scope>NUCLEOTIDE SEQUENCE [LARGE SCALE GENOMIC DNA]</scope>
    <source>
        <strain evidence="2">Foug A</strain>
    </source>
</reference>
<sequence>MSLVTCHHGWPASLIQAVRLVEVKGDYMYPSNSATASQFLDTTSFPSELPFHMSPGFIDDDQQVVAPQKSPDALVAHSTFLEPYVHAASTGEDQPVELTPSTTTATLPTPEAAHIQFTGIERHNPPRFIFYPISWDEPDNLLMAAEVDQPLGDLNTSFGQLAIRHDDLSDPLSAVLCTEDDPFDSIDHWRQNVVNCNNPWYGGFESVSFLDECGRSHDAPSEMRDSELNLSRITDRKLRIKARPKSLPP</sequence>
<reference evidence="1 2" key="1">
    <citation type="submission" date="2014-04" db="EMBL/GenBank/DDBJ databases">
        <authorList>
            <consortium name="DOE Joint Genome Institute"/>
            <person name="Kuo A."/>
            <person name="Kohler A."/>
            <person name="Nagy L.G."/>
            <person name="Floudas D."/>
            <person name="Copeland A."/>
            <person name="Barry K.W."/>
            <person name="Cichocki N."/>
            <person name="Veneault-Fourrey C."/>
            <person name="LaButti K."/>
            <person name="Lindquist E.A."/>
            <person name="Lipzen A."/>
            <person name="Lundell T."/>
            <person name="Morin E."/>
            <person name="Murat C."/>
            <person name="Sun H."/>
            <person name="Tunlid A."/>
            <person name="Henrissat B."/>
            <person name="Grigoriev I.V."/>
            <person name="Hibbett D.S."/>
            <person name="Martin F."/>
            <person name="Nordberg H.P."/>
            <person name="Cantor M.N."/>
            <person name="Hua S.X."/>
        </authorList>
    </citation>
    <scope>NUCLEOTIDE SEQUENCE [LARGE SCALE GENOMIC DNA]</scope>
    <source>
        <strain evidence="1 2">Foug A</strain>
    </source>
</reference>
<dbReference type="EMBL" id="KN822004">
    <property type="protein sequence ID" value="KIM70809.1"/>
    <property type="molecule type" value="Genomic_DNA"/>
</dbReference>
<proteinExistence type="predicted"/>
<dbReference type="OrthoDB" id="2641290at2759"/>
<evidence type="ECO:0000313" key="2">
    <source>
        <dbReference type="Proteomes" id="UP000053989"/>
    </source>
</evidence>
<organism evidence="1 2">
    <name type="scientific">Scleroderma citrinum Foug A</name>
    <dbReference type="NCBI Taxonomy" id="1036808"/>
    <lineage>
        <taxon>Eukaryota</taxon>
        <taxon>Fungi</taxon>
        <taxon>Dikarya</taxon>
        <taxon>Basidiomycota</taxon>
        <taxon>Agaricomycotina</taxon>
        <taxon>Agaricomycetes</taxon>
        <taxon>Agaricomycetidae</taxon>
        <taxon>Boletales</taxon>
        <taxon>Sclerodermatineae</taxon>
        <taxon>Sclerodermataceae</taxon>
        <taxon>Scleroderma</taxon>
    </lineage>
</organism>
<name>A0A0C3ERR3_9AGAM</name>
<dbReference type="Proteomes" id="UP000053989">
    <property type="component" value="Unassembled WGS sequence"/>
</dbReference>